<dbReference type="GO" id="GO:0008381">
    <property type="term" value="F:mechanosensitive monoatomic ion channel activity"/>
    <property type="evidence" value="ECO:0007669"/>
    <property type="project" value="InterPro"/>
</dbReference>
<protein>
    <submittedName>
        <fullName evidence="7">Mechanosensitive ion channel protein MscS</fullName>
    </submittedName>
</protein>
<evidence type="ECO:0000256" key="1">
    <source>
        <dbReference type="ARBA" id="ARBA00004370"/>
    </source>
</evidence>
<feature type="transmembrane region" description="Helical" evidence="5">
    <location>
        <begin position="84"/>
        <end position="112"/>
    </location>
</feature>
<evidence type="ECO:0000313" key="7">
    <source>
        <dbReference type="EMBL" id="AUP77974.1"/>
    </source>
</evidence>
<reference evidence="7 8" key="1">
    <citation type="submission" date="2018-01" db="EMBL/GenBank/DDBJ databases">
        <title>Complete genome sequence of Flavivirga eckloniae ECD14 isolated from seaweed Ecklonia cava.</title>
        <authorList>
            <person name="Lee J.H."/>
            <person name="Baik K.S."/>
            <person name="Seong C.N."/>
        </authorList>
    </citation>
    <scope>NUCLEOTIDE SEQUENCE [LARGE SCALE GENOMIC DNA]</scope>
    <source>
        <strain evidence="7 8">ECD14</strain>
    </source>
</reference>
<sequence length="173" mass="19638">MLDYLSQHLDKIINTAIVLIVFFVFQLIIGIIIRAIGKSRKILVSRAKIVARYFSVSLFLITLLIIAFIFGIDVDDLVVVFSSIFAIIGLALFASWSILSNVTSGIILFFSFPYKIGDKIKIHDKEFEIEAIIEDIRSYQIHLRKDNGDLVTYPNNMLLQKAVTLIEKDALDK</sequence>
<dbReference type="EMBL" id="CP025791">
    <property type="protein sequence ID" value="AUP77974.1"/>
    <property type="molecule type" value="Genomic_DNA"/>
</dbReference>
<evidence type="ECO:0000259" key="6">
    <source>
        <dbReference type="Pfam" id="PF00924"/>
    </source>
</evidence>
<evidence type="ECO:0000256" key="2">
    <source>
        <dbReference type="ARBA" id="ARBA00022692"/>
    </source>
</evidence>
<dbReference type="InterPro" id="IPR010920">
    <property type="entry name" value="LSM_dom_sf"/>
</dbReference>
<dbReference type="RefSeq" id="WP_102754633.1">
    <property type="nucleotide sequence ID" value="NZ_CP025791.1"/>
</dbReference>
<dbReference type="InterPro" id="IPR045275">
    <property type="entry name" value="MscS_archaea/bacteria_type"/>
</dbReference>
<feature type="domain" description="Mechanosensitive ion channel MscS" evidence="6">
    <location>
        <begin position="98"/>
        <end position="163"/>
    </location>
</feature>
<dbReference type="Proteomes" id="UP000235826">
    <property type="component" value="Chromosome"/>
</dbReference>
<dbReference type="Gene3D" id="2.30.30.60">
    <property type="match status" value="1"/>
</dbReference>
<feature type="transmembrane region" description="Helical" evidence="5">
    <location>
        <begin position="12"/>
        <end position="37"/>
    </location>
</feature>
<dbReference type="GO" id="GO:0016020">
    <property type="term" value="C:membrane"/>
    <property type="evidence" value="ECO:0007669"/>
    <property type="project" value="UniProtKB-SubCell"/>
</dbReference>
<gene>
    <name evidence="7" type="ORF">C1H87_04300</name>
</gene>
<proteinExistence type="predicted"/>
<dbReference type="Pfam" id="PF00924">
    <property type="entry name" value="MS_channel_2nd"/>
    <property type="match status" value="1"/>
</dbReference>
<dbReference type="SUPFAM" id="SSF50182">
    <property type="entry name" value="Sm-like ribonucleoproteins"/>
    <property type="match status" value="1"/>
</dbReference>
<dbReference type="AlphaFoldDB" id="A0A2K9PLM6"/>
<feature type="transmembrane region" description="Helical" evidence="5">
    <location>
        <begin position="49"/>
        <end position="72"/>
    </location>
</feature>
<dbReference type="PANTHER" id="PTHR30221:SF8">
    <property type="entry name" value="SMALL-CONDUCTANCE MECHANOSENSITIVE CHANNEL"/>
    <property type="match status" value="1"/>
</dbReference>
<accession>A0A2K9PLM6</accession>
<keyword evidence="3 5" id="KW-1133">Transmembrane helix</keyword>
<comment type="subcellular location">
    <subcellularLocation>
        <location evidence="1">Membrane</location>
    </subcellularLocation>
</comment>
<evidence type="ECO:0000256" key="4">
    <source>
        <dbReference type="ARBA" id="ARBA00023136"/>
    </source>
</evidence>
<dbReference type="Gene3D" id="1.10.287.1260">
    <property type="match status" value="1"/>
</dbReference>
<dbReference type="PANTHER" id="PTHR30221">
    <property type="entry name" value="SMALL-CONDUCTANCE MECHANOSENSITIVE CHANNEL"/>
    <property type="match status" value="1"/>
</dbReference>
<evidence type="ECO:0000256" key="5">
    <source>
        <dbReference type="SAM" id="Phobius"/>
    </source>
</evidence>
<name>A0A2K9PLM6_9FLAO</name>
<dbReference type="OrthoDB" id="5705501at2"/>
<organism evidence="7 8">
    <name type="scientific">Flavivirga eckloniae</name>
    <dbReference type="NCBI Taxonomy" id="1803846"/>
    <lineage>
        <taxon>Bacteria</taxon>
        <taxon>Pseudomonadati</taxon>
        <taxon>Bacteroidota</taxon>
        <taxon>Flavobacteriia</taxon>
        <taxon>Flavobacteriales</taxon>
        <taxon>Flavobacteriaceae</taxon>
        <taxon>Flavivirga</taxon>
    </lineage>
</organism>
<dbReference type="InterPro" id="IPR006685">
    <property type="entry name" value="MscS_channel_2nd"/>
</dbReference>
<keyword evidence="4 5" id="KW-0472">Membrane</keyword>
<keyword evidence="2 5" id="KW-0812">Transmembrane</keyword>
<dbReference type="InterPro" id="IPR023408">
    <property type="entry name" value="MscS_beta-dom_sf"/>
</dbReference>
<evidence type="ECO:0000313" key="8">
    <source>
        <dbReference type="Proteomes" id="UP000235826"/>
    </source>
</evidence>
<evidence type="ECO:0000256" key="3">
    <source>
        <dbReference type="ARBA" id="ARBA00022989"/>
    </source>
</evidence>
<dbReference type="KEGG" id="fek:C1H87_04300"/>
<keyword evidence="8" id="KW-1185">Reference proteome</keyword>